<keyword evidence="3 8" id="KW-0732">Signal</keyword>
<organism evidence="9 10">
    <name type="scientific">Marmoricola endophyticus</name>
    <dbReference type="NCBI Taxonomy" id="2040280"/>
    <lineage>
        <taxon>Bacteria</taxon>
        <taxon>Bacillati</taxon>
        <taxon>Actinomycetota</taxon>
        <taxon>Actinomycetes</taxon>
        <taxon>Propionibacteriales</taxon>
        <taxon>Nocardioidaceae</taxon>
        <taxon>Marmoricola</taxon>
    </lineage>
</organism>
<dbReference type="GO" id="GO:0005886">
    <property type="term" value="C:plasma membrane"/>
    <property type="evidence" value="ECO:0007669"/>
    <property type="project" value="UniProtKB-SubCell"/>
</dbReference>
<dbReference type="InterPro" id="IPR032018">
    <property type="entry name" value="LppA/LppB/LprP"/>
</dbReference>
<evidence type="ECO:0008006" key="11">
    <source>
        <dbReference type="Google" id="ProtNLM"/>
    </source>
</evidence>
<evidence type="ECO:0000256" key="4">
    <source>
        <dbReference type="ARBA" id="ARBA00023136"/>
    </source>
</evidence>
<dbReference type="EMBL" id="BMKQ01000002">
    <property type="protein sequence ID" value="GGF56809.1"/>
    <property type="molecule type" value="Genomic_DNA"/>
</dbReference>
<feature type="chain" id="PRO_5038339115" description="Lipoprotein" evidence="8">
    <location>
        <begin position="28"/>
        <end position="200"/>
    </location>
</feature>
<dbReference type="Gene3D" id="3.30.2030.20">
    <property type="match status" value="1"/>
</dbReference>
<dbReference type="Proteomes" id="UP000649179">
    <property type="component" value="Unassembled WGS sequence"/>
</dbReference>
<protein>
    <recommendedName>
        <fullName evidence="11">Lipoprotein</fullName>
    </recommendedName>
</protein>
<dbReference type="AlphaFoldDB" id="A0A917BU22"/>
<evidence type="ECO:0000313" key="10">
    <source>
        <dbReference type="Proteomes" id="UP000649179"/>
    </source>
</evidence>
<reference evidence="9" key="2">
    <citation type="submission" date="2020-09" db="EMBL/GenBank/DDBJ databases">
        <authorList>
            <person name="Sun Q."/>
            <person name="Zhou Y."/>
        </authorList>
    </citation>
    <scope>NUCLEOTIDE SEQUENCE</scope>
    <source>
        <strain evidence="9">CGMCC 1.16067</strain>
    </source>
</reference>
<evidence type="ECO:0000256" key="1">
    <source>
        <dbReference type="ARBA" id="ARBA00004193"/>
    </source>
</evidence>
<evidence type="ECO:0000256" key="2">
    <source>
        <dbReference type="ARBA" id="ARBA00022475"/>
    </source>
</evidence>
<feature type="region of interest" description="Disordered" evidence="7">
    <location>
        <begin position="32"/>
        <end position="63"/>
    </location>
</feature>
<reference evidence="9" key="1">
    <citation type="journal article" date="2014" name="Int. J. Syst. Evol. Microbiol.">
        <title>Complete genome sequence of Corynebacterium casei LMG S-19264T (=DSM 44701T), isolated from a smear-ripened cheese.</title>
        <authorList>
            <consortium name="US DOE Joint Genome Institute (JGI-PGF)"/>
            <person name="Walter F."/>
            <person name="Albersmeier A."/>
            <person name="Kalinowski J."/>
            <person name="Ruckert C."/>
        </authorList>
    </citation>
    <scope>NUCLEOTIDE SEQUENCE</scope>
    <source>
        <strain evidence="9">CGMCC 1.16067</strain>
    </source>
</reference>
<evidence type="ECO:0000256" key="8">
    <source>
        <dbReference type="SAM" id="SignalP"/>
    </source>
</evidence>
<feature type="signal peptide" evidence="8">
    <location>
        <begin position="1"/>
        <end position="27"/>
    </location>
</feature>
<evidence type="ECO:0000256" key="3">
    <source>
        <dbReference type="ARBA" id="ARBA00022729"/>
    </source>
</evidence>
<gene>
    <name evidence="9" type="ORF">GCM10011519_33410</name>
</gene>
<comment type="subcellular location">
    <subcellularLocation>
        <location evidence="1">Cell membrane</location>
        <topology evidence="1">Lipid-anchor</topology>
    </subcellularLocation>
</comment>
<accession>A0A917BU22</accession>
<keyword evidence="10" id="KW-1185">Reference proteome</keyword>
<name>A0A917BU22_9ACTN</name>
<evidence type="ECO:0000313" key="9">
    <source>
        <dbReference type="EMBL" id="GGF56809.1"/>
    </source>
</evidence>
<keyword evidence="4" id="KW-0472">Membrane</keyword>
<evidence type="ECO:0000256" key="6">
    <source>
        <dbReference type="ARBA" id="ARBA00023288"/>
    </source>
</evidence>
<evidence type="ECO:0000256" key="7">
    <source>
        <dbReference type="SAM" id="MobiDB-lite"/>
    </source>
</evidence>
<evidence type="ECO:0000256" key="5">
    <source>
        <dbReference type="ARBA" id="ARBA00023139"/>
    </source>
</evidence>
<keyword evidence="5" id="KW-0564">Palmitate</keyword>
<comment type="caution">
    <text evidence="9">The sequence shown here is derived from an EMBL/GenBank/DDBJ whole genome shotgun (WGS) entry which is preliminary data.</text>
</comment>
<keyword evidence="2" id="KW-1003">Cell membrane</keyword>
<dbReference type="Pfam" id="PF16708">
    <property type="entry name" value="LppA"/>
    <property type="match status" value="1"/>
</dbReference>
<keyword evidence="6" id="KW-0449">Lipoprotein</keyword>
<proteinExistence type="predicted"/>
<sequence>MATNLSAMSAERLRAACAAALAALALAASGCSNGSGSSDDSSAKGDDVSPTEQLLARPSSEQAATMYQGQLVRVRDALKKLAPDADWDDTPPIKTGGSLCRDPFGDVDGAQVFGLFTGGGGAIPDEDWDQAIKTTAAVLEREGYDRVHVTVNKPGLHEASFYGEYGNVVTISGQRSTSIDLADSGCFMSAEAQAAARSGQ</sequence>